<evidence type="ECO:0000313" key="2">
    <source>
        <dbReference type="Proteomes" id="UP001142400"/>
    </source>
</evidence>
<gene>
    <name evidence="1" type="ORF">NQU54_10335</name>
</gene>
<dbReference type="EMBL" id="JANIIC010000009">
    <property type="protein sequence ID" value="MCQ8829473.1"/>
    <property type="molecule type" value="Genomic_DNA"/>
</dbReference>
<protein>
    <submittedName>
        <fullName evidence="1">Uncharacterized protein</fullName>
    </submittedName>
</protein>
<comment type="caution">
    <text evidence="1">The sequence shown here is derived from an EMBL/GenBank/DDBJ whole genome shotgun (WGS) entry which is preliminary data.</text>
</comment>
<dbReference type="RefSeq" id="WP_257630801.1">
    <property type="nucleotide sequence ID" value="NZ_JANIIC010000009.1"/>
</dbReference>
<sequence length="47" mass="5136">MFQEPEHLDFLGLLKGTLFEVAEGVESFLGESVEAELAKVRRLTAAG</sequence>
<accession>A0A9X2LTH5</accession>
<keyword evidence="2" id="KW-1185">Reference proteome</keyword>
<name>A0A9X2LTH5_STRMQ</name>
<reference evidence="1" key="1">
    <citation type="submission" date="2022-06" db="EMBL/GenBank/DDBJ databases">
        <title>WGS of actinobacteria.</title>
        <authorList>
            <person name="Thawai C."/>
        </authorList>
    </citation>
    <scope>NUCLEOTIDE SEQUENCE</scope>
    <source>
        <strain evidence="1">DSM 42010</strain>
    </source>
</reference>
<dbReference type="AlphaFoldDB" id="A0A9X2LTH5"/>
<organism evidence="1 2">
    <name type="scientific">Streptomyces malaysiensis subsp. samsunensis</name>
    <dbReference type="NCBI Taxonomy" id="459658"/>
    <lineage>
        <taxon>Bacteria</taxon>
        <taxon>Bacillati</taxon>
        <taxon>Actinomycetota</taxon>
        <taxon>Actinomycetes</taxon>
        <taxon>Kitasatosporales</taxon>
        <taxon>Streptomycetaceae</taxon>
        <taxon>Streptomyces</taxon>
        <taxon>Streptomyces violaceusniger group</taxon>
    </lineage>
</organism>
<dbReference type="Proteomes" id="UP001142400">
    <property type="component" value="Unassembled WGS sequence"/>
</dbReference>
<evidence type="ECO:0000313" key="1">
    <source>
        <dbReference type="EMBL" id="MCQ8829473.1"/>
    </source>
</evidence>
<proteinExistence type="predicted"/>